<evidence type="ECO:0008006" key="4">
    <source>
        <dbReference type="Google" id="ProtNLM"/>
    </source>
</evidence>
<gene>
    <name evidence="2" type="ORF">BESB_055530</name>
</gene>
<accession>A0A2A9MKF9</accession>
<reference evidence="2 3" key="1">
    <citation type="submission" date="2017-09" db="EMBL/GenBank/DDBJ databases">
        <title>Genome sequencing of Besnoitia besnoiti strain Bb-Ger1.</title>
        <authorList>
            <person name="Schares G."/>
            <person name="Venepally P."/>
            <person name="Lorenzi H.A."/>
        </authorList>
    </citation>
    <scope>NUCLEOTIDE SEQUENCE [LARGE SCALE GENOMIC DNA]</scope>
    <source>
        <strain evidence="2 3">Bb-Ger1</strain>
    </source>
</reference>
<feature type="region of interest" description="Disordered" evidence="1">
    <location>
        <begin position="1"/>
        <end position="63"/>
    </location>
</feature>
<feature type="compositionally biased region" description="Basic and acidic residues" evidence="1">
    <location>
        <begin position="195"/>
        <end position="208"/>
    </location>
</feature>
<dbReference type="EMBL" id="NWUJ01000004">
    <property type="protein sequence ID" value="PFH35902.1"/>
    <property type="molecule type" value="Genomic_DNA"/>
</dbReference>
<dbReference type="AlphaFoldDB" id="A0A2A9MKF9"/>
<feature type="compositionally biased region" description="Low complexity" evidence="1">
    <location>
        <begin position="54"/>
        <end position="63"/>
    </location>
</feature>
<dbReference type="Pfam" id="PF10238">
    <property type="entry name" value="Eapp_C"/>
    <property type="match status" value="1"/>
</dbReference>
<name>A0A2A9MKF9_BESBE</name>
<feature type="region of interest" description="Disordered" evidence="1">
    <location>
        <begin position="89"/>
        <end position="124"/>
    </location>
</feature>
<evidence type="ECO:0000313" key="2">
    <source>
        <dbReference type="EMBL" id="PFH35902.1"/>
    </source>
</evidence>
<dbReference type="OrthoDB" id="333352at2759"/>
<feature type="compositionally biased region" description="Basic and acidic residues" evidence="1">
    <location>
        <begin position="160"/>
        <end position="175"/>
    </location>
</feature>
<dbReference type="PANTHER" id="PTHR15967">
    <property type="entry name" value="E2F-ASSOCIATED PHOSPHOPROTEIN"/>
    <property type="match status" value="1"/>
</dbReference>
<dbReference type="RefSeq" id="XP_029219911.1">
    <property type="nucleotide sequence ID" value="XM_029363988.1"/>
</dbReference>
<feature type="region of interest" description="Disordered" evidence="1">
    <location>
        <begin position="339"/>
        <end position="393"/>
    </location>
</feature>
<sequence length="467" mass="50559">MERSNPLLQFLPTSSPPTEAWSLEGAPQGEGRNLFSSADRGPLSRLAQPGVSPSASSASSSAAASSSLFAVDAEKVRSNSALRQLAEYLRSTRQTSDTSSSSSSSDAASSSPAGGAEALRLSEGVSQDWRLASRTVGGAEEDLFAHFSKRRGASAEPSEEPERALPRESDKREADEQPFFSCGLRLARTEEDEEMERRQNEFKKREDAAADPARQKRQPKLRPVLQPDPKEAAGGAPEEGHMEAEDEDEALDAELRRRLEKEIEEGGDFYDTSADDEDEKWVQKHLRVGDKATDAILCCPGCFTPVCYQCQRHDKFLLQYRAVSARNVVVDSFATVQPRAPEGATQKTSHARRPTGSPTARREAAADSEESEMVEKGEASQAEGDAQSDGREEELSVLKHLQQLSVGGSGKARAEGEDEDTDGDVVCAGLQGGKSAHRVKCANCGTVVALLDEEECYHFFHVLPGEA</sequence>
<dbReference type="Proteomes" id="UP000224006">
    <property type="component" value="Chromosome IV"/>
</dbReference>
<dbReference type="KEGG" id="bbes:BESB_055530"/>
<evidence type="ECO:0000256" key="1">
    <source>
        <dbReference type="SAM" id="MobiDB-lite"/>
    </source>
</evidence>
<keyword evidence="3" id="KW-1185">Reference proteome</keyword>
<dbReference type="GeneID" id="40310482"/>
<feature type="region of interest" description="Disordered" evidence="1">
    <location>
        <begin position="147"/>
        <end position="249"/>
    </location>
</feature>
<proteinExistence type="predicted"/>
<comment type="caution">
    <text evidence="2">The sequence shown here is derived from an EMBL/GenBank/DDBJ whole genome shotgun (WGS) entry which is preliminary data.</text>
</comment>
<evidence type="ECO:0000313" key="3">
    <source>
        <dbReference type="Proteomes" id="UP000224006"/>
    </source>
</evidence>
<dbReference type="VEuPathDB" id="ToxoDB:BESB_055530"/>
<dbReference type="GO" id="GO:0005634">
    <property type="term" value="C:nucleus"/>
    <property type="evidence" value="ECO:0007669"/>
    <property type="project" value="TreeGrafter"/>
</dbReference>
<protein>
    <recommendedName>
        <fullName evidence="4">E2F-associated phosphoprotein</fullName>
    </recommendedName>
</protein>
<dbReference type="STRING" id="94643.A0A2A9MKF9"/>
<dbReference type="InterPro" id="IPR019370">
    <property type="entry name" value="E2F-assoc_phosphoprotein"/>
</dbReference>
<feature type="compositionally biased region" description="Low complexity" evidence="1">
    <location>
        <begin position="95"/>
        <end position="111"/>
    </location>
</feature>
<organism evidence="2 3">
    <name type="scientific">Besnoitia besnoiti</name>
    <name type="common">Apicomplexan protozoan</name>
    <dbReference type="NCBI Taxonomy" id="94643"/>
    <lineage>
        <taxon>Eukaryota</taxon>
        <taxon>Sar</taxon>
        <taxon>Alveolata</taxon>
        <taxon>Apicomplexa</taxon>
        <taxon>Conoidasida</taxon>
        <taxon>Coccidia</taxon>
        <taxon>Eucoccidiorida</taxon>
        <taxon>Eimeriorina</taxon>
        <taxon>Sarcocystidae</taxon>
        <taxon>Besnoitia</taxon>
    </lineage>
</organism>
<dbReference type="PANTHER" id="PTHR15967:SF0">
    <property type="entry name" value="E2F-ASSOCIATED PHOSPHOPROTEIN"/>
    <property type="match status" value="1"/>
</dbReference>